<dbReference type="GO" id="GO:0009252">
    <property type="term" value="P:peptidoglycan biosynthetic process"/>
    <property type="evidence" value="ECO:0007669"/>
    <property type="project" value="UniProtKB-KW"/>
</dbReference>
<dbReference type="GO" id="GO:0008360">
    <property type="term" value="P:regulation of cell shape"/>
    <property type="evidence" value="ECO:0007669"/>
    <property type="project" value="UniProtKB-KW"/>
</dbReference>
<keyword evidence="6" id="KW-0961">Cell wall biogenesis/degradation</keyword>
<dbReference type="Pfam" id="PF13480">
    <property type="entry name" value="Acetyltransf_6"/>
    <property type="match status" value="1"/>
</dbReference>
<dbReference type="InterPro" id="IPR050644">
    <property type="entry name" value="PG_Glycine_Bridge_Synth"/>
</dbReference>
<evidence type="ECO:0000256" key="3">
    <source>
        <dbReference type="ARBA" id="ARBA00022960"/>
    </source>
</evidence>
<evidence type="ECO:0000256" key="1">
    <source>
        <dbReference type="ARBA" id="ARBA00009943"/>
    </source>
</evidence>
<dbReference type="Gene3D" id="3.40.630.30">
    <property type="match status" value="1"/>
</dbReference>
<dbReference type="OrthoDB" id="9773932at2"/>
<dbReference type="Proteomes" id="UP000006322">
    <property type="component" value="Unassembled WGS sequence"/>
</dbReference>
<evidence type="ECO:0000256" key="5">
    <source>
        <dbReference type="ARBA" id="ARBA00023315"/>
    </source>
</evidence>
<dbReference type="PANTHER" id="PTHR36174:SF1">
    <property type="entry name" value="LIPID II:GLYCINE GLYCYLTRANSFERASE"/>
    <property type="match status" value="1"/>
</dbReference>
<dbReference type="STRING" id="1129793.GPLA_3355"/>
<evidence type="ECO:0000259" key="7">
    <source>
        <dbReference type="Pfam" id="PF13480"/>
    </source>
</evidence>
<feature type="domain" description="BioF2-like acetyltransferase" evidence="7">
    <location>
        <begin position="150"/>
        <end position="287"/>
    </location>
</feature>
<organism evidence="8 9">
    <name type="scientific">Paraglaciecola polaris LMG 21857</name>
    <dbReference type="NCBI Taxonomy" id="1129793"/>
    <lineage>
        <taxon>Bacteria</taxon>
        <taxon>Pseudomonadati</taxon>
        <taxon>Pseudomonadota</taxon>
        <taxon>Gammaproteobacteria</taxon>
        <taxon>Alteromonadales</taxon>
        <taxon>Alteromonadaceae</taxon>
        <taxon>Paraglaciecola</taxon>
    </lineage>
</organism>
<dbReference type="PANTHER" id="PTHR36174">
    <property type="entry name" value="LIPID II:GLYCINE GLYCYLTRANSFERASE"/>
    <property type="match status" value="1"/>
</dbReference>
<evidence type="ECO:0000256" key="2">
    <source>
        <dbReference type="ARBA" id="ARBA00022679"/>
    </source>
</evidence>
<accession>K6YNG8</accession>
<sequence>MTLHIRLATNSDERLWNEYVNAHPRATPYHRFGWLKSVEQAYQHKNIAAIALNDTQIVGVLPCIQMQRPLLRPSFCALPYCDLGYGLGDDNATVDLLTQFGKQQLLAINGQTFEFRDFIDEPMSDSQMEGQKVRMLLPLPENSETLLSGFKSKLRSQIRKSEKNGLHYKIYKNGQGLDDFYQIFAINMRKLGSPVHSKDWFKHLLNNYHGNCVLSVVYFEDTPVGAGITLSNNQGTAIPWASTVAEYNKLAPNMLLYWSLLKEACDNKMCTFDFGRSTFGEGTYRFKAQWGAEPQLLNWYDAAKQSQQDFEMLSNNERESAPKGRLRPLVESIWAKLPLSVTTSVGPRIRKHISL</sequence>
<keyword evidence="3" id="KW-0133">Cell shape</keyword>
<comment type="similarity">
    <text evidence="1">Belongs to the FemABX family.</text>
</comment>
<name>K6YNG8_9ALTE</name>
<dbReference type="GO" id="GO:0016755">
    <property type="term" value="F:aminoacyltransferase activity"/>
    <property type="evidence" value="ECO:0007669"/>
    <property type="project" value="InterPro"/>
</dbReference>
<dbReference type="EMBL" id="BAER01000097">
    <property type="protein sequence ID" value="GAC34244.1"/>
    <property type="molecule type" value="Genomic_DNA"/>
</dbReference>
<dbReference type="InterPro" id="IPR038740">
    <property type="entry name" value="BioF2-like_GNAT_dom"/>
</dbReference>
<keyword evidence="2" id="KW-0808">Transferase</keyword>
<reference evidence="9" key="1">
    <citation type="journal article" date="2014" name="Environ. Microbiol.">
        <title>Comparative genomics of the marine bacterial genus Glaciecola reveals the high degree of genomic diversity and genomic characteristic for cold adaptation.</title>
        <authorList>
            <person name="Qin Q.L."/>
            <person name="Xie B.B."/>
            <person name="Yu Y."/>
            <person name="Shu Y.L."/>
            <person name="Rong J.C."/>
            <person name="Zhang Y.J."/>
            <person name="Zhao D.L."/>
            <person name="Chen X.L."/>
            <person name="Zhang X.Y."/>
            <person name="Chen B."/>
            <person name="Zhou B.C."/>
            <person name="Zhang Y.Z."/>
        </authorList>
    </citation>
    <scope>NUCLEOTIDE SEQUENCE [LARGE SCALE GENOMIC DNA]</scope>
    <source>
        <strain evidence="9">LMG 21857</strain>
    </source>
</reference>
<dbReference type="RefSeq" id="WP_007106010.1">
    <property type="nucleotide sequence ID" value="NZ_BAER01000097.1"/>
</dbReference>
<protein>
    <recommendedName>
        <fullName evidence="7">BioF2-like acetyltransferase domain-containing protein</fullName>
    </recommendedName>
</protein>
<dbReference type="GO" id="GO:0071555">
    <property type="term" value="P:cell wall organization"/>
    <property type="evidence" value="ECO:0007669"/>
    <property type="project" value="UniProtKB-KW"/>
</dbReference>
<comment type="caution">
    <text evidence="8">The sequence shown here is derived from an EMBL/GenBank/DDBJ whole genome shotgun (WGS) entry which is preliminary data.</text>
</comment>
<dbReference type="PROSITE" id="PS51191">
    <property type="entry name" value="FEMABX"/>
    <property type="match status" value="1"/>
</dbReference>
<dbReference type="AlphaFoldDB" id="K6YNG8"/>
<keyword evidence="9" id="KW-1185">Reference proteome</keyword>
<keyword evidence="4" id="KW-0573">Peptidoglycan synthesis</keyword>
<dbReference type="InterPro" id="IPR003447">
    <property type="entry name" value="FEMABX"/>
</dbReference>
<evidence type="ECO:0000313" key="8">
    <source>
        <dbReference type="EMBL" id="GAC34244.1"/>
    </source>
</evidence>
<gene>
    <name evidence="8" type="ORF">GPLA_3355</name>
</gene>
<evidence type="ECO:0000313" key="9">
    <source>
        <dbReference type="Proteomes" id="UP000006322"/>
    </source>
</evidence>
<evidence type="ECO:0000256" key="6">
    <source>
        <dbReference type="ARBA" id="ARBA00023316"/>
    </source>
</evidence>
<dbReference type="SUPFAM" id="SSF55729">
    <property type="entry name" value="Acyl-CoA N-acyltransferases (Nat)"/>
    <property type="match status" value="1"/>
</dbReference>
<evidence type="ECO:0000256" key="4">
    <source>
        <dbReference type="ARBA" id="ARBA00022984"/>
    </source>
</evidence>
<proteinExistence type="inferred from homology"/>
<keyword evidence="5" id="KW-0012">Acyltransferase</keyword>
<dbReference type="InterPro" id="IPR016181">
    <property type="entry name" value="Acyl_CoA_acyltransferase"/>
</dbReference>